<evidence type="ECO:0000313" key="2">
    <source>
        <dbReference type="Proteomes" id="UP000230273"/>
    </source>
</evidence>
<evidence type="ECO:0000313" key="1">
    <source>
        <dbReference type="EMBL" id="PIP23352.1"/>
    </source>
</evidence>
<dbReference type="Proteomes" id="UP000230273">
    <property type="component" value="Unassembled WGS sequence"/>
</dbReference>
<dbReference type="InterPro" id="IPR029063">
    <property type="entry name" value="SAM-dependent_MTases_sf"/>
</dbReference>
<protein>
    <submittedName>
        <fullName evidence="1">SAM-dependent methyltransferase</fullName>
    </submittedName>
</protein>
<comment type="caution">
    <text evidence="1">The sequence shown here is derived from an EMBL/GenBank/DDBJ whole genome shotgun (WGS) entry which is preliminary data.</text>
</comment>
<dbReference type="PANTHER" id="PTHR43861">
    <property type="entry name" value="TRANS-ACONITATE 2-METHYLTRANSFERASE-RELATED"/>
    <property type="match status" value="1"/>
</dbReference>
<proteinExistence type="predicted"/>
<accession>A0A2G9YVW2</accession>
<dbReference type="SUPFAM" id="SSF53335">
    <property type="entry name" value="S-adenosyl-L-methionine-dependent methyltransferases"/>
    <property type="match status" value="1"/>
</dbReference>
<dbReference type="PANTHER" id="PTHR43861:SF6">
    <property type="entry name" value="METHYLTRANSFERASE TYPE 11"/>
    <property type="match status" value="1"/>
</dbReference>
<gene>
    <name evidence="1" type="ORF">COX36_03860</name>
</gene>
<sequence>MEKFLYDYFYKIEDKHWWFQGRKEILLRLIDKYYRPEPNSKVLDIGCGTGMMLKSLSKYGEVYGLDKNEKAIAYSKIRSPKAKIVLGSFPENMQNLLPLKFDLITVLDVLEHIDDDTKALEAIKNILKPNGILIITVPAYKFLWTHFDEVNQHKRRYTRRELSEKITKAGFKIEKISYFDTFPFAPAVVVKFLEHIFSRSEKNNQLGLQMSLHSFDRFFKWLFSSEKHFLTNINFPFGISIVAIAALD</sequence>
<reference evidence="1 2" key="1">
    <citation type="submission" date="2017-09" db="EMBL/GenBank/DDBJ databases">
        <title>Depth-based differentiation of microbial function through sediment-hosted aquifers and enrichment of novel symbionts in the deep terrestrial subsurface.</title>
        <authorList>
            <person name="Probst A.J."/>
            <person name="Ladd B."/>
            <person name="Jarett J.K."/>
            <person name="Geller-Mcgrath D.E."/>
            <person name="Sieber C.M."/>
            <person name="Emerson J.B."/>
            <person name="Anantharaman K."/>
            <person name="Thomas B.C."/>
            <person name="Malmstrom R."/>
            <person name="Stieglmeier M."/>
            <person name="Klingl A."/>
            <person name="Woyke T."/>
            <person name="Ryan C.M."/>
            <person name="Banfield J.F."/>
        </authorList>
    </citation>
    <scope>NUCLEOTIDE SEQUENCE [LARGE SCALE GENOMIC DNA]</scope>
    <source>
        <strain evidence="1">CG23_combo_of_CG06-09_8_20_14_all_38_19</strain>
    </source>
</reference>
<dbReference type="EMBL" id="PCRP01000061">
    <property type="protein sequence ID" value="PIP23352.1"/>
    <property type="molecule type" value="Genomic_DNA"/>
</dbReference>
<dbReference type="CDD" id="cd02440">
    <property type="entry name" value="AdoMet_MTases"/>
    <property type="match status" value="1"/>
</dbReference>
<dbReference type="GO" id="GO:0032259">
    <property type="term" value="P:methylation"/>
    <property type="evidence" value="ECO:0007669"/>
    <property type="project" value="UniProtKB-KW"/>
</dbReference>
<dbReference type="AlphaFoldDB" id="A0A2G9YVW2"/>
<keyword evidence="1" id="KW-0489">Methyltransferase</keyword>
<name>A0A2G9YVW2_9BACT</name>
<dbReference type="Pfam" id="PF13489">
    <property type="entry name" value="Methyltransf_23"/>
    <property type="match status" value="1"/>
</dbReference>
<dbReference type="GO" id="GO:0008168">
    <property type="term" value="F:methyltransferase activity"/>
    <property type="evidence" value="ECO:0007669"/>
    <property type="project" value="UniProtKB-KW"/>
</dbReference>
<organism evidence="1 2">
    <name type="scientific">Candidatus Nealsonbacteria bacterium CG23_combo_of_CG06-09_8_20_14_all_38_19</name>
    <dbReference type="NCBI Taxonomy" id="1974721"/>
    <lineage>
        <taxon>Bacteria</taxon>
        <taxon>Candidatus Nealsoniibacteriota</taxon>
    </lineage>
</organism>
<keyword evidence="1" id="KW-0808">Transferase</keyword>
<dbReference type="Gene3D" id="3.40.50.150">
    <property type="entry name" value="Vaccinia Virus protein VP39"/>
    <property type="match status" value="1"/>
</dbReference>